<sequence>MSNIEKNLSGKTLKKDSELKYIWDNDRYLYIRNHGANVYYIKAKTTMKLESEIKLEFHRKYQATSIGSGARSLKAVDND</sequence>
<proteinExistence type="predicted"/>
<organism evidence="1 2">
    <name type="scientific">Psychrilyobacter piezotolerans</name>
    <dbReference type="NCBI Taxonomy" id="2293438"/>
    <lineage>
        <taxon>Bacteria</taxon>
        <taxon>Fusobacteriati</taxon>
        <taxon>Fusobacteriota</taxon>
        <taxon>Fusobacteriia</taxon>
        <taxon>Fusobacteriales</taxon>
        <taxon>Fusobacteriaceae</taxon>
        <taxon>Psychrilyobacter</taxon>
    </lineage>
</organism>
<evidence type="ECO:0000313" key="1">
    <source>
        <dbReference type="EMBL" id="REI41909.1"/>
    </source>
</evidence>
<accession>A0ABX9KIB8</accession>
<evidence type="ECO:0000313" key="2">
    <source>
        <dbReference type="Proteomes" id="UP000263486"/>
    </source>
</evidence>
<reference evidence="1 2" key="1">
    <citation type="submission" date="2018-08" db="EMBL/GenBank/DDBJ databases">
        <title>Draft genome sequence of Psychrilyobacter sp. strain SD5 isolated from Black Sea water.</title>
        <authorList>
            <person name="Yadav S."/>
            <person name="Villanueva L."/>
            <person name="Damste J.S.S."/>
        </authorList>
    </citation>
    <scope>NUCLEOTIDE SEQUENCE [LARGE SCALE GENOMIC DNA]</scope>
    <source>
        <strain evidence="1 2">SD5</strain>
    </source>
</reference>
<gene>
    <name evidence="1" type="ORF">DYH56_05705</name>
</gene>
<dbReference type="RefSeq" id="WP_114641905.1">
    <property type="nucleotide sequence ID" value="NZ_JAACIO010000006.1"/>
</dbReference>
<dbReference type="EMBL" id="QUAJ01000007">
    <property type="protein sequence ID" value="REI41909.1"/>
    <property type="molecule type" value="Genomic_DNA"/>
</dbReference>
<name>A0ABX9KIB8_9FUSO</name>
<keyword evidence="2" id="KW-1185">Reference proteome</keyword>
<protein>
    <submittedName>
        <fullName evidence="1">Uncharacterized protein</fullName>
    </submittedName>
</protein>
<dbReference type="Proteomes" id="UP000263486">
    <property type="component" value="Unassembled WGS sequence"/>
</dbReference>
<comment type="caution">
    <text evidence="1">The sequence shown here is derived from an EMBL/GenBank/DDBJ whole genome shotgun (WGS) entry which is preliminary data.</text>
</comment>